<accession>F4SZZ6</accession>
<dbReference type="HOGENOM" id="CLU_3079762_0_0_6"/>
<reference evidence="1 2" key="1">
    <citation type="submission" date="2010-01" db="EMBL/GenBank/DDBJ databases">
        <title>The Genome Sequence of Escherichia coli M605.</title>
        <authorList>
            <consortium name="The Broad Institute Genome Sequencing Platform"/>
            <consortium name="The Broad Institute Genome Sequencing Center for Infectious Disease"/>
            <person name="Feldgarden M."/>
            <person name="Gordon D.M."/>
            <person name="Johnson J.R."/>
            <person name="Johnston B.D."/>
            <person name="Young S."/>
            <person name="Zeng Q."/>
            <person name="Koehrsen M."/>
            <person name="Alvarado L."/>
            <person name="Berlin A.M."/>
            <person name="Borenstein D."/>
            <person name="Chapman S.B."/>
            <person name="Chen Z."/>
            <person name="Engels R."/>
            <person name="Freedman E."/>
            <person name="Gellesch M."/>
            <person name="Goldberg J."/>
            <person name="Griggs A."/>
            <person name="Gujja S."/>
            <person name="Heilman E.R."/>
            <person name="Heiman D.I."/>
            <person name="Hepburn T.A."/>
            <person name="Howarth C."/>
            <person name="Jen D."/>
            <person name="Larson L."/>
            <person name="Lewis B."/>
            <person name="Mehta T."/>
            <person name="Park D."/>
            <person name="Pearson M."/>
            <person name="Richards J."/>
            <person name="Roberts A."/>
            <person name="Saif S."/>
            <person name="Shea T.D."/>
            <person name="Shenoy N."/>
            <person name="Sisk P."/>
            <person name="Stolte C."/>
            <person name="Sykes S.N."/>
            <person name="Walk T."/>
            <person name="White J."/>
            <person name="Yandava C."/>
            <person name="Haas B."/>
            <person name="Henn M.R."/>
            <person name="Nusbaum C."/>
            <person name="Birren B."/>
        </authorList>
    </citation>
    <scope>NUCLEOTIDE SEQUENCE [LARGE SCALE GENOMIC DNA]</scope>
    <source>
        <strain evidence="1 2">M605</strain>
    </source>
</reference>
<name>F4SZZ6_ECOLX</name>
<dbReference type="AlphaFoldDB" id="F4SZZ6"/>
<evidence type="ECO:0000313" key="1">
    <source>
        <dbReference type="EMBL" id="EGI15699.1"/>
    </source>
</evidence>
<evidence type="ECO:0000313" key="2">
    <source>
        <dbReference type="Proteomes" id="UP000004710"/>
    </source>
</evidence>
<dbReference type="Proteomes" id="UP000004710">
    <property type="component" value="Unassembled WGS sequence"/>
</dbReference>
<gene>
    <name evidence="1" type="ORF">ECIG_02338</name>
</gene>
<proteinExistence type="predicted"/>
<dbReference type="EMBL" id="GL883912">
    <property type="protein sequence ID" value="EGI15699.1"/>
    <property type="molecule type" value="Genomic_DNA"/>
</dbReference>
<sequence length="52" mass="5886">MHSAQPAPFSSVCTPVGRKNGDLLHNEEAKRLPLLMHVNHKSIIPPIYVYFM</sequence>
<protein>
    <submittedName>
        <fullName evidence="1">Uncharacterized protein</fullName>
    </submittedName>
</protein>
<organism evidence="1 2">
    <name type="scientific">Escherichia coli M605</name>
    <dbReference type="NCBI Taxonomy" id="656417"/>
    <lineage>
        <taxon>Bacteria</taxon>
        <taxon>Pseudomonadati</taxon>
        <taxon>Pseudomonadota</taxon>
        <taxon>Gammaproteobacteria</taxon>
        <taxon>Enterobacterales</taxon>
        <taxon>Enterobacteriaceae</taxon>
        <taxon>Escherichia</taxon>
    </lineage>
</organism>